<reference evidence="2" key="1">
    <citation type="submission" date="2022-01" db="EMBL/GenBank/DDBJ databases">
        <authorList>
            <person name="King R."/>
        </authorList>
    </citation>
    <scope>NUCLEOTIDE SEQUENCE</scope>
</reference>
<evidence type="ECO:0000313" key="2">
    <source>
        <dbReference type="EMBL" id="CAH1111162.1"/>
    </source>
</evidence>
<organism evidence="2 3">
    <name type="scientific">Psylliodes chrysocephalus</name>
    <dbReference type="NCBI Taxonomy" id="3402493"/>
    <lineage>
        <taxon>Eukaryota</taxon>
        <taxon>Metazoa</taxon>
        <taxon>Ecdysozoa</taxon>
        <taxon>Arthropoda</taxon>
        <taxon>Hexapoda</taxon>
        <taxon>Insecta</taxon>
        <taxon>Pterygota</taxon>
        <taxon>Neoptera</taxon>
        <taxon>Endopterygota</taxon>
        <taxon>Coleoptera</taxon>
        <taxon>Polyphaga</taxon>
        <taxon>Cucujiformia</taxon>
        <taxon>Chrysomeloidea</taxon>
        <taxon>Chrysomelidae</taxon>
        <taxon>Galerucinae</taxon>
        <taxon>Alticini</taxon>
        <taxon>Psylliodes</taxon>
    </lineage>
</organism>
<name>A0A9P0CXH7_9CUCU</name>
<dbReference type="PANTHER" id="PTHR21879">
    <property type="entry name" value="FI03362P-RELATED-RELATED"/>
    <property type="match status" value="1"/>
</dbReference>
<proteinExistence type="predicted"/>
<feature type="signal peptide" evidence="1">
    <location>
        <begin position="1"/>
        <end position="17"/>
    </location>
</feature>
<keyword evidence="1" id="KW-0732">Signal</keyword>
<dbReference type="PANTHER" id="PTHR21879:SF9">
    <property type="entry name" value="OSIRIS 16"/>
    <property type="match status" value="1"/>
</dbReference>
<evidence type="ECO:0000256" key="1">
    <source>
        <dbReference type="SAM" id="SignalP"/>
    </source>
</evidence>
<evidence type="ECO:0008006" key="4">
    <source>
        <dbReference type="Google" id="ProtNLM"/>
    </source>
</evidence>
<accession>A0A9P0CXH7</accession>
<keyword evidence="3" id="KW-1185">Reference proteome</keyword>
<evidence type="ECO:0000313" key="3">
    <source>
        <dbReference type="Proteomes" id="UP001153636"/>
    </source>
</evidence>
<gene>
    <name evidence="2" type="ORF">PSYICH_LOCUS10805</name>
</gene>
<dbReference type="InterPro" id="IPR012464">
    <property type="entry name" value="DUF1676"/>
</dbReference>
<protein>
    <recommendedName>
        <fullName evidence="4">Osiris 16</fullName>
    </recommendedName>
</protein>
<dbReference type="OrthoDB" id="6627399at2759"/>
<sequence length="235" mass="24917">MYPRVVFSLLLLASAFSEDIRQKSDRSDFKRSLGKNCDNSYTATCLKLDIVGWVEGLNEKGNINVLPGVSIVRENSSAKANTADLVAELGREFPNDPDARLDGFLMKKVQGFLDSHSLKLNFAEAGDGTFEGRKKNKGGGGGMGMMMAAAAMMKGTLATVAMGALAALAGKALMTSLISLLISTIIGLKSLTSGGGKSVEVISTKGHEDHGGHGWSRRSLDVPLPLGLRPEYKPT</sequence>
<dbReference type="Proteomes" id="UP001153636">
    <property type="component" value="Chromosome 5"/>
</dbReference>
<dbReference type="Pfam" id="PF07898">
    <property type="entry name" value="DUF1676"/>
    <property type="match status" value="1"/>
</dbReference>
<dbReference type="EMBL" id="OV651817">
    <property type="protein sequence ID" value="CAH1111162.1"/>
    <property type="molecule type" value="Genomic_DNA"/>
</dbReference>
<dbReference type="AlphaFoldDB" id="A0A9P0CXH7"/>
<feature type="chain" id="PRO_5040477654" description="Osiris 16" evidence="1">
    <location>
        <begin position="18"/>
        <end position="235"/>
    </location>
</feature>
<dbReference type="GO" id="GO:0016020">
    <property type="term" value="C:membrane"/>
    <property type="evidence" value="ECO:0007669"/>
    <property type="project" value="TreeGrafter"/>
</dbReference>